<dbReference type="AlphaFoldDB" id="A0A6G7WJQ5"/>
<gene>
    <name evidence="1" type="ORF">G7058_10355</name>
</gene>
<dbReference type="KEGG" id="jpo:G7058_10355"/>
<dbReference type="Proteomes" id="UP000501830">
    <property type="component" value="Chromosome"/>
</dbReference>
<name>A0A6G7WJQ5_9LACT</name>
<dbReference type="EMBL" id="CP049889">
    <property type="protein sequence ID" value="QIK52411.1"/>
    <property type="molecule type" value="Genomic_DNA"/>
</dbReference>
<organism evidence="1 2">
    <name type="scientific">Jeotgalibaca porci</name>
    <dbReference type="NCBI Taxonomy" id="1868793"/>
    <lineage>
        <taxon>Bacteria</taxon>
        <taxon>Bacillati</taxon>
        <taxon>Bacillota</taxon>
        <taxon>Bacilli</taxon>
        <taxon>Lactobacillales</taxon>
        <taxon>Carnobacteriaceae</taxon>
        <taxon>Jeotgalibaca</taxon>
    </lineage>
</organism>
<protein>
    <submittedName>
        <fullName evidence="1">Uncharacterized protein</fullName>
    </submittedName>
</protein>
<reference evidence="1 2" key="1">
    <citation type="journal article" date="2017" name="Int. J. Syst. Evol. Microbiol.">
        <title>Jeotgalibaca porci sp. nov. and Jeotgalibaca arthritidis sp. nov., isolated from pigs, and emended description of the genus Jeotgalibaca.</title>
        <authorList>
            <person name="Zamora L."/>
            <person name="Perez-Sancho M."/>
            <person name="Dominguez L."/>
            <person name="Fernandez-Garayzabal J.F."/>
            <person name="Vela A.I."/>
        </authorList>
    </citation>
    <scope>NUCLEOTIDE SEQUENCE [LARGE SCALE GENOMIC DNA]</scope>
    <source>
        <strain evidence="1 2">CCUG 69148</strain>
    </source>
</reference>
<proteinExistence type="predicted"/>
<evidence type="ECO:0000313" key="2">
    <source>
        <dbReference type="Proteomes" id="UP000501830"/>
    </source>
</evidence>
<keyword evidence="2" id="KW-1185">Reference proteome</keyword>
<sequence>MENKSKEKNILINPNTTGYRDRKMAKWQGLILSEHNEFVKEEKRKHGK</sequence>
<dbReference type="RefSeq" id="WP_166063442.1">
    <property type="nucleotide sequence ID" value="NZ_CP049889.1"/>
</dbReference>
<dbReference type="GeneID" id="94553686"/>
<accession>A0A6G7WJQ5</accession>
<evidence type="ECO:0000313" key="1">
    <source>
        <dbReference type="EMBL" id="QIK52411.1"/>
    </source>
</evidence>